<feature type="non-terminal residue" evidence="9">
    <location>
        <position position="1"/>
    </location>
</feature>
<accession>A0A8X6J0V1</accession>
<dbReference type="Gene3D" id="1.10.630.10">
    <property type="entry name" value="Cytochrome P450"/>
    <property type="match status" value="1"/>
</dbReference>
<dbReference type="PANTHER" id="PTHR24291:SF189">
    <property type="entry name" value="CYTOCHROME P450 4C3-RELATED"/>
    <property type="match status" value="1"/>
</dbReference>
<comment type="similarity">
    <text evidence="3">Belongs to the cytochrome P450 family.</text>
</comment>
<dbReference type="Pfam" id="PF00067">
    <property type="entry name" value="p450"/>
    <property type="match status" value="1"/>
</dbReference>
<evidence type="ECO:0000256" key="1">
    <source>
        <dbReference type="ARBA" id="ARBA00001971"/>
    </source>
</evidence>
<keyword evidence="8" id="KW-0472">Membrane</keyword>
<dbReference type="GO" id="GO:0004497">
    <property type="term" value="F:monooxygenase activity"/>
    <property type="evidence" value="ECO:0007669"/>
    <property type="project" value="UniProtKB-KW"/>
</dbReference>
<dbReference type="SUPFAM" id="SSF48264">
    <property type="entry name" value="Cytochrome P450"/>
    <property type="match status" value="1"/>
</dbReference>
<dbReference type="InterPro" id="IPR036396">
    <property type="entry name" value="Cyt_P450_sf"/>
</dbReference>
<dbReference type="GO" id="GO:0005789">
    <property type="term" value="C:endoplasmic reticulum membrane"/>
    <property type="evidence" value="ECO:0007669"/>
    <property type="project" value="UniProtKB-SubCell"/>
</dbReference>
<dbReference type="EMBL" id="BMAO01007305">
    <property type="protein sequence ID" value="GFR15060.1"/>
    <property type="molecule type" value="Genomic_DNA"/>
</dbReference>
<dbReference type="PANTHER" id="PTHR24291">
    <property type="entry name" value="CYTOCHROME P450 FAMILY 4"/>
    <property type="match status" value="1"/>
</dbReference>
<evidence type="ECO:0000313" key="9">
    <source>
        <dbReference type="EMBL" id="GFR15060.1"/>
    </source>
</evidence>
<keyword evidence="7" id="KW-0560">Oxidoreductase</keyword>
<keyword evidence="4" id="KW-0479">Metal-binding</keyword>
<dbReference type="Proteomes" id="UP000887116">
    <property type="component" value="Unassembled WGS sequence"/>
</dbReference>
<protein>
    <submittedName>
        <fullName evidence="9">Cytochrome P450 4c3</fullName>
    </submittedName>
</protein>
<evidence type="ECO:0000256" key="2">
    <source>
        <dbReference type="ARBA" id="ARBA00004586"/>
    </source>
</evidence>
<keyword evidence="7" id="KW-0503">Monooxygenase</keyword>
<evidence type="ECO:0000256" key="7">
    <source>
        <dbReference type="ARBA" id="ARBA00023033"/>
    </source>
</evidence>
<comment type="cofactor">
    <cofactor evidence="1">
        <name>heme</name>
        <dbReference type="ChEBI" id="CHEBI:30413"/>
    </cofactor>
</comment>
<evidence type="ECO:0000256" key="6">
    <source>
        <dbReference type="ARBA" id="ARBA00023004"/>
    </source>
</evidence>
<dbReference type="GO" id="GO:0016705">
    <property type="term" value="F:oxidoreductase activity, acting on paired donors, with incorporation or reduction of molecular oxygen"/>
    <property type="evidence" value="ECO:0007669"/>
    <property type="project" value="InterPro"/>
</dbReference>
<evidence type="ECO:0000313" key="10">
    <source>
        <dbReference type="Proteomes" id="UP000887116"/>
    </source>
</evidence>
<sequence>MILIKYTVFFKQCSIETFNCHPLLHYLSALLSIYQQSQPDVPPISLIIQGVIGYCRVIFKERISCVYVLSRPLILFHKPETVEVLLSSTTMIDKSKEYDLLSAWLGKGLFLSSGTKWRSRRKLLTPAFHFSILDEFIPVFQEQSRVLVSKLQSLVQEPWVDVVPLMTACTLDIIC</sequence>
<keyword evidence="10" id="KW-1185">Reference proteome</keyword>
<comment type="subcellular location">
    <subcellularLocation>
        <location evidence="2">Endoplasmic reticulum membrane</location>
    </subcellularLocation>
</comment>
<keyword evidence="4" id="KW-0349">Heme</keyword>
<gene>
    <name evidence="9" type="primary">Cyp4c3</name>
    <name evidence="9" type="ORF">TNCT_364281</name>
</gene>
<dbReference type="OrthoDB" id="6427886at2759"/>
<dbReference type="InterPro" id="IPR001128">
    <property type="entry name" value="Cyt_P450"/>
</dbReference>
<evidence type="ECO:0000256" key="5">
    <source>
        <dbReference type="ARBA" id="ARBA00022824"/>
    </source>
</evidence>
<evidence type="ECO:0000256" key="4">
    <source>
        <dbReference type="ARBA" id="ARBA00022617"/>
    </source>
</evidence>
<evidence type="ECO:0000256" key="3">
    <source>
        <dbReference type="ARBA" id="ARBA00010617"/>
    </source>
</evidence>
<dbReference type="InterPro" id="IPR050196">
    <property type="entry name" value="Cytochrome_P450_Monoox"/>
</dbReference>
<name>A0A8X6J0V1_TRICU</name>
<keyword evidence="5" id="KW-0256">Endoplasmic reticulum</keyword>
<evidence type="ECO:0000256" key="8">
    <source>
        <dbReference type="ARBA" id="ARBA00023136"/>
    </source>
</evidence>
<reference evidence="9" key="1">
    <citation type="submission" date="2020-07" db="EMBL/GenBank/DDBJ databases">
        <title>Multicomponent nature underlies the extraordinary mechanical properties of spider dragline silk.</title>
        <authorList>
            <person name="Kono N."/>
            <person name="Nakamura H."/>
            <person name="Mori M."/>
            <person name="Yoshida Y."/>
            <person name="Ohtoshi R."/>
            <person name="Malay A.D."/>
            <person name="Moran D.A.P."/>
            <person name="Tomita M."/>
            <person name="Numata K."/>
            <person name="Arakawa K."/>
        </authorList>
    </citation>
    <scope>NUCLEOTIDE SEQUENCE</scope>
</reference>
<organism evidence="9 10">
    <name type="scientific">Trichonephila clavata</name>
    <name type="common">Joro spider</name>
    <name type="synonym">Nephila clavata</name>
    <dbReference type="NCBI Taxonomy" id="2740835"/>
    <lineage>
        <taxon>Eukaryota</taxon>
        <taxon>Metazoa</taxon>
        <taxon>Ecdysozoa</taxon>
        <taxon>Arthropoda</taxon>
        <taxon>Chelicerata</taxon>
        <taxon>Arachnida</taxon>
        <taxon>Araneae</taxon>
        <taxon>Araneomorphae</taxon>
        <taxon>Entelegynae</taxon>
        <taxon>Araneoidea</taxon>
        <taxon>Nephilidae</taxon>
        <taxon>Trichonephila</taxon>
    </lineage>
</organism>
<proteinExistence type="inferred from homology"/>
<dbReference type="AlphaFoldDB" id="A0A8X6J0V1"/>
<comment type="caution">
    <text evidence="9">The sequence shown here is derived from an EMBL/GenBank/DDBJ whole genome shotgun (WGS) entry which is preliminary data.</text>
</comment>
<dbReference type="GO" id="GO:0005506">
    <property type="term" value="F:iron ion binding"/>
    <property type="evidence" value="ECO:0007669"/>
    <property type="project" value="InterPro"/>
</dbReference>
<dbReference type="GO" id="GO:0020037">
    <property type="term" value="F:heme binding"/>
    <property type="evidence" value="ECO:0007669"/>
    <property type="project" value="InterPro"/>
</dbReference>
<keyword evidence="6" id="KW-0408">Iron</keyword>